<dbReference type="Gene3D" id="3.40.91.30">
    <property type="match status" value="1"/>
</dbReference>
<evidence type="ECO:0000313" key="2">
    <source>
        <dbReference type="Proteomes" id="UP000248806"/>
    </source>
</evidence>
<reference evidence="1 2" key="1">
    <citation type="submission" date="2018-06" db="EMBL/GenBank/DDBJ databases">
        <title>Genomic Encyclopedia of Archaeal and Bacterial Type Strains, Phase II (KMG-II): from individual species to whole genera.</title>
        <authorList>
            <person name="Goeker M."/>
        </authorList>
    </citation>
    <scope>NUCLEOTIDE SEQUENCE [LARGE SCALE GENOMIC DNA]</scope>
    <source>
        <strain evidence="1 2">ATCC BAA-1881</strain>
    </source>
</reference>
<dbReference type="EMBL" id="QKUF01000002">
    <property type="protein sequence ID" value="PZW34470.1"/>
    <property type="molecule type" value="Genomic_DNA"/>
</dbReference>
<organism evidence="1 2">
    <name type="scientific">Thermosporothrix hazakensis</name>
    <dbReference type="NCBI Taxonomy" id="644383"/>
    <lineage>
        <taxon>Bacteria</taxon>
        <taxon>Bacillati</taxon>
        <taxon>Chloroflexota</taxon>
        <taxon>Ktedonobacteria</taxon>
        <taxon>Ktedonobacterales</taxon>
        <taxon>Thermosporotrichaceae</taxon>
        <taxon>Thermosporothrix</taxon>
    </lineage>
</organism>
<sequence length="173" mass="20629">MKYSMQPRETEYKGNSFRSRLEARWALFFDLVGIRYRYEMGGFTLKNGMLYKPDFWLPDYEIWVEIKPDKPKPKEKLKARLLAEESRSPVYIFAGNVGAYVIYDAYQSRRLMLHECEFCGALLFVAPEQPVTHYRDAHQREVFADADWRPTEKLMRAYVEARSTRFEHFESLS</sequence>
<dbReference type="Proteomes" id="UP000248806">
    <property type="component" value="Unassembled WGS sequence"/>
</dbReference>
<gene>
    <name evidence="1" type="ORF">EI42_01307</name>
</gene>
<name>A0A326UBJ8_THEHA</name>
<accession>A0A326UBJ8</accession>
<protein>
    <recommendedName>
        <fullName evidence="3">C2H2-type domain-containing protein</fullName>
    </recommendedName>
</protein>
<dbReference type="AlphaFoldDB" id="A0A326UBJ8"/>
<dbReference type="RefSeq" id="WP_111320043.1">
    <property type="nucleotide sequence ID" value="NZ_BIFX01000001.1"/>
</dbReference>
<evidence type="ECO:0008006" key="3">
    <source>
        <dbReference type="Google" id="ProtNLM"/>
    </source>
</evidence>
<proteinExistence type="predicted"/>
<comment type="caution">
    <text evidence="1">The sequence shown here is derived from an EMBL/GenBank/DDBJ whole genome shotgun (WGS) entry which is preliminary data.</text>
</comment>
<keyword evidence="2" id="KW-1185">Reference proteome</keyword>
<dbReference type="OrthoDB" id="518228at2"/>
<evidence type="ECO:0000313" key="1">
    <source>
        <dbReference type="EMBL" id="PZW34470.1"/>
    </source>
</evidence>